<feature type="binding site" evidence="7 10">
    <location>
        <position position="106"/>
    </location>
    <ligand>
        <name>Mg(2+)</name>
        <dbReference type="ChEBI" id="CHEBI:18420"/>
    </ligand>
</feature>
<evidence type="ECO:0000256" key="3">
    <source>
        <dbReference type="ARBA" id="ARBA00011424"/>
    </source>
</evidence>
<dbReference type="GO" id="GO:0032259">
    <property type="term" value="P:methylation"/>
    <property type="evidence" value="ECO:0007669"/>
    <property type="project" value="UniProtKB-KW"/>
</dbReference>
<dbReference type="Pfam" id="PF02548">
    <property type="entry name" value="Pantoate_transf"/>
    <property type="match status" value="1"/>
</dbReference>
<evidence type="ECO:0000256" key="7">
    <source>
        <dbReference type="HAMAP-Rule" id="MF_00156"/>
    </source>
</evidence>
<evidence type="ECO:0000256" key="1">
    <source>
        <dbReference type="ARBA" id="ARBA00005033"/>
    </source>
</evidence>
<dbReference type="NCBIfam" id="TIGR00222">
    <property type="entry name" value="panB"/>
    <property type="match status" value="1"/>
</dbReference>
<dbReference type="EMBL" id="LLVT01000002">
    <property type="protein sequence ID" value="KSW11255.1"/>
    <property type="molecule type" value="Genomic_DNA"/>
</dbReference>
<evidence type="ECO:0000256" key="4">
    <source>
        <dbReference type="ARBA" id="ARBA00022655"/>
    </source>
</evidence>
<keyword evidence="11" id="KW-0489">Methyltransferase</keyword>
<keyword evidence="5 7" id="KW-0808">Transferase</keyword>
<evidence type="ECO:0000256" key="6">
    <source>
        <dbReference type="ARBA" id="ARBA00056497"/>
    </source>
</evidence>
<dbReference type="PANTHER" id="PTHR20881">
    <property type="entry name" value="3-METHYL-2-OXOBUTANOATE HYDROXYMETHYLTRANSFERASE"/>
    <property type="match status" value="1"/>
</dbReference>
<name>A0A0V8RT56_9ACTO</name>
<evidence type="ECO:0000256" key="8">
    <source>
        <dbReference type="PIRSR" id="PIRSR000388-1"/>
    </source>
</evidence>
<dbReference type="AlphaFoldDB" id="A0A0V8RT56"/>
<feature type="binding site" evidence="7 10">
    <location>
        <position position="67"/>
    </location>
    <ligand>
        <name>Mg(2+)</name>
        <dbReference type="ChEBI" id="CHEBI:18420"/>
    </ligand>
</feature>
<dbReference type="InterPro" id="IPR003700">
    <property type="entry name" value="Pantoate_hydroxy_MeTrfase"/>
</dbReference>
<dbReference type="SUPFAM" id="SSF51621">
    <property type="entry name" value="Phosphoenolpyruvate/pyruvate domain"/>
    <property type="match status" value="1"/>
</dbReference>
<dbReference type="PIRSF" id="PIRSF000388">
    <property type="entry name" value="Pantoate_hydroxy_MeTrfase"/>
    <property type="match status" value="1"/>
</dbReference>
<dbReference type="Gene3D" id="3.20.20.60">
    <property type="entry name" value="Phosphoenolpyruvate-binding domains"/>
    <property type="match status" value="1"/>
</dbReference>
<dbReference type="InterPro" id="IPR040442">
    <property type="entry name" value="Pyrv_kinase-like_dom_sf"/>
</dbReference>
<feature type="binding site" evidence="7 9">
    <location>
        <position position="106"/>
    </location>
    <ligand>
        <name>3-methyl-2-oxobutanoate</name>
        <dbReference type="ChEBI" id="CHEBI:11851"/>
    </ligand>
</feature>
<protein>
    <recommendedName>
        <fullName evidence="7">3-methyl-2-oxobutanoate hydroxymethyltransferase</fullName>
        <ecNumber evidence="7">2.1.2.11</ecNumber>
    </recommendedName>
    <alternativeName>
        <fullName evidence="7">Ketopantoate hydroxymethyltransferase</fullName>
        <shortName evidence="7">KPHMT</shortName>
    </alternativeName>
</protein>
<comment type="subcellular location">
    <subcellularLocation>
        <location evidence="7">Cytoplasm</location>
    </subcellularLocation>
</comment>
<dbReference type="Proteomes" id="UP000054686">
    <property type="component" value="Unassembled WGS sequence"/>
</dbReference>
<comment type="cofactor">
    <cofactor evidence="7 10">
        <name>Mg(2+)</name>
        <dbReference type="ChEBI" id="CHEBI:18420"/>
    </cofactor>
    <text evidence="7 10">Binds 1 Mg(2+) ion per subunit.</text>
</comment>
<sequence>MSHISQPEGGAPASSQTPALFSAQRVRIQHIAGAKAEGIPLTMLTAYDALTAPILEAAGVDMLLVGDSLGNVILGHSSTLPVTLEDMERATAAVARSTSRAMIVADLPFGTYEDTLEHAFASATRLMKAGAHAVKLEGGQSRAHIIAGLVSAGIPVCAHLGYTPQSENTLGGPRMQGRGAGADALRRDAEAIEKAGAFAVVFEMVPASIATELTESLSIPTIGIGAGPNTDGQVLVWSDMAGYSEWTPSFVRKFGQLGAALREAASEYVEAVRERSFPGPDNYKND</sequence>
<keyword evidence="4 7" id="KW-0566">Pantothenate biosynthesis</keyword>
<evidence type="ECO:0000313" key="12">
    <source>
        <dbReference type="Proteomes" id="UP000054686"/>
    </source>
</evidence>
<evidence type="ECO:0000256" key="5">
    <source>
        <dbReference type="ARBA" id="ARBA00022679"/>
    </source>
</evidence>
<feature type="binding site" evidence="7 9">
    <location>
        <begin position="67"/>
        <end position="68"/>
    </location>
    <ligand>
        <name>3-methyl-2-oxobutanoate</name>
        <dbReference type="ChEBI" id="CHEBI:11851"/>
    </ligand>
</feature>
<evidence type="ECO:0000256" key="10">
    <source>
        <dbReference type="PIRSR" id="PIRSR000388-3"/>
    </source>
</evidence>
<dbReference type="CDD" id="cd06557">
    <property type="entry name" value="KPHMT-like"/>
    <property type="match status" value="1"/>
</dbReference>
<dbReference type="HAMAP" id="MF_00156">
    <property type="entry name" value="PanB"/>
    <property type="match status" value="1"/>
</dbReference>
<dbReference type="OrthoDB" id="9781789at2"/>
<evidence type="ECO:0000313" key="11">
    <source>
        <dbReference type="EMBL" id="KSW11255.1"/>
    </source>
</evidence>
<evidence type="ECO:0000256" key="9">
    <source>
        <dbReference type="PIRSR" id="PIRSR000388-2"/>
    </source>
</evidence>
<comment type="subunit">
    <text evidence="3 7">Homodecamer; pentamer of dimers.</text>
</comment>
<organism evidence="11 12">
    <name type="scientific">Schaalia odontolytica</name>
    <dbReference type="NCBI Taxonomy" id="1660"/>
    <lineage>
        <taxon>Bacteria</taxon>
        <taxon>Bacillati</taxon>
        <taxon>Actinomycetota</taxon>
        <taxon>Actinomycetes</taxon>
        <taxon>Actinomycetales</taxon>
        <taxon>Actinomycetaceae</taxon>
        <taxon>Schaalia</taxon>
    </lineage>
</organism>
<feature type="active site" description="Proton acceptor" evidence="7 8">
    <location>
        <position position="203"/>
    </location>
</feature>
<comment type="catalytic activity">
    <reaction evidence="7">
        <text>(6R)-5,10-methylene-5,6,7,8-tetrahydrofolate + 3-methyl-2-oxobutanoate + H2O = 2-dehydropantoate + (6S)-5,6,7,8-tetrahydrofolate</text>
        <dbReference type="Rhea" id="RHEA:11824"/>
        <dbReference type="ChEBI" id="CHEBI:11561"/>
        <dbReference type="ChEBI" id="CHEBI:11851"/>
        <dbReference type="ChEBI" id="CHEBI:15377"/>
        <dbReference type="ChEBI" id="CHEBI:15636"/>
        <dbReference type="ChEBI" id="CHEBI:57453"/>
        <dbReference type="EC" id="2.1.2.11"/>
    </reaction>
</comment>
<proteinExistence type="inferred from homology"/>
<comment type="pathway">
    <text evidence="1 7">Cofactor biosynthesis; (R)-pantothenate biosynthesis; (R)-pantoate from 3-methyl-2-oxobutanoate: step 1/2.</text>
</comment>
<dbReference type="RefSeq" id="WP_060567140.1">
    <property type="nucleotide sequence ID" value="NZ_CP040006.1"/>
</dbReference>
<evidence type="ECO:0000256" key="2">
    <source>
        <dbReference type="ARBA" id="ARBA00008676"/>
    </source>
</evidence>
<accession>A0A0V8RT56</accession>
<feature type="binding site" evidence="7 9">
    <location>
        <position position="135"/>
    </location>
    <ligand>
        <name>3-methyl-2-oxobutanoate</name>
        <dbReference type="ChEBI" id="CHEBI:11851"/>
    </ligand>
</feature>
<dbReference type="GO" id="GO:0008168">
    <property type="term" value="F:methyltransferase activity"/>
    <property type="evidence" value="ECO:0007669"/>
    <property type="project" value="UniProtKB-KW"/>
</dbReference>
<dbReference type="NCBIfam" id="NF001452">
    <property type="entry name" value="PRK00311.1"/>
    <property type="match status" value="1"/>
</dbReference>
<dbReference type="GO" id="GO:0015940">
    <property type="term" value="P:pantothenate biosynthetic process"/>
    <property type="evidence" value="ECO:0007669"/>
    <property type="project" value="UniProtKB-UniRule"/>
</dbReference>
<keyword evidence="7" id="KW-0963">Cytoplasm</keyword>
<keyword evidence="7 10" id="KW-0460">Magnesium</keyword>
<gene>
    <name evidence="7" type="primary">panB</name>
    <name evidence="11" type="ORF">APY09_07315</name>
</gene>
<dbReference type="GO" id="GO:0005737">
    <property type="term" value="C:cytoplasm"/>
    <property type="evidence" value="ECO:0007669"/>
    <property type="project" value="UniProtKB-SubCell"/>
</dbReference>
<dbReference type="GO" id="GO:0000287">
    <property type="term" value="F:magnesium ion binding"/>
    <property type="evidence" value="ECO:0007669"/>
    <property type="project" value="TreeGrafter"/>
</dbReference>
<keyword evidence="7 10" id="KW-0479">Metal-binding</keyword>
<comment type="function">
    <text evidence="6 7">Catalyzes the reversible reaction in which hydroxymethyl group from 5,10-methylenetetrahydrofolate is transferred onto alpha-ketoisovalerate to form ketopantoate.</text>
</comment>
<dbReference type="InterPro" id="IPR015813">
    <property type="entry name" value="Pyrv/PenolPyrv_kinase-like_dom"/>
</dbReference>
<dbReference type="EC" id="2.1.2.11" evidence="7"/>
<comment type="caution">
    <text evidence="11">The sequence shown here is derived from an EMBL/GenBank/DDBJ whole genome shotgun (WGS) entry which is preliminary data.</text>
</comment>
<reference evidence="11 12" key="1">
    <citation type="submission" date="2015-10" db="EMBL/GenBank/DDBJ databases">
        <title>Draft Genome of Actinomyces odontolyticus subsp. actinosynbacter strain XH001.</title>
        <authorList>
            <person name="Mclean J.S."/>
            <person name="He X."/>
        </authorList>
    </citation>
    <scope>NUCLEOTIDE SEQUENCE [LARGE SCALE GENOMIC DNA]</scope>
    <source>
        <strain evidence="11 12">XH001</strain>
    </source>
</reference>
<dbReference type="FunFam" id="3.20.20.60:FF:000003">
    <property type="entry name" value="3-methyl-2-oxobutanoate hydroxymethyltransferase"/>
    <property type="match status" value="1"/>
</dbReference>
<dbReference type="UniPathway" id="UPA00028">
    <property type="reaction ID" value="UER00003"/>
</dbReference>
<dbReference type="GO" id="GO:0003864">
    <property type="term" value="F:3-methyl-2-oxobutanoate hydroxymethyltransferase activity"/>
    <property type="evidence" value="ECO:0007669"/>
    <property type="project" value="UniProtKB-UniRule"/>
</dbReference>
<dbReference type="PANTHER" id="PTHR20881:SF0">
    <property type="entry name" value="3-METHYL-2-OXOBUTANOATE HYDROXYMETHYLTRANSFERASE"/>
    <property type="match status" value="1"/>
</dbReference>
<feature type="binding site" evidence="7 10">
    <location>
        <position position="137"/>
    </location>
    <ligand>
        <name>Mg(2+)</name>
        <dbReference type="ChEBI" id="CHEBI:18420"/>
    </ligand>
</feature>
<comment type="similarity">
    <text evidence="2 7">Belongs to the PanB family.</text>
</comment>